<name>A0AAV0YNH1_VICFA</name>
<evidence type="ECO:0000313" key="2">
    <source>
        <dbReference type="Proteomes" id="UP001157006"/>
    </source>
</evidence>
<gene>
    <name evidence="1" type="ORF">VFH_I244320</name>
</gene>
<dbReference type="Proteomes" id="UP001157006">
    <property type="component" value="Chromosome 1L"/>
</dbReference>
<evidence type="ECO:0000313" key="1">
    <source>
        <dbReference type="EMBL" id="CAI8586233.1"/>
    </source>
</evidence>
<accession>A0AAV0YNH1</accession>
<sequence length="121" mass="14140">MNENTISFMEESVMEKVLHKRSLRMRNMQRSWQESPEGKKMLEFQKSLPSFKEKEGLLQAIASSIPAVANGASLAFTESTYCHNIRDSETKRYKKAQNYDFEELQKSKSQKDERDTKLIKN</sequence>
<organism evidence="1 2">
    <name type="scientific">Vicia faba</name>
    <name type="common">Broad bean</name>
    <name type="synonym">Faba vulgaris</name>
    <dbReference type="NCBI Taxonomy" id="3906"/>
    <lineage>
        <taxon>Eukaryota</taxon>
        <taxon>Viridiplantae</taxon>
        <taxon>Streptophyta</taxon>
        <taxon>Embryophyta</taxon>
        <taxon>Tracheophyta</taxon>
        <taxon>Spermatophyta</taxon>
        <taxon>Magnoliopsida</taxon>
        <taxon>eudicotyledons</taxon>
        <taxon>Gunneridae</taxon>
        <taxon>Pentapetalae</taxon>
        <taxon>rosids</taxon>
        <taxon>fabids</taxon>
        <taxon>Fabales</taxon>
        <taxon>Fabaceae</taxon>
        <taxon>Papilionoideae</taxon>
        <taxon>50 kb inversion clade</taxon>
        <taxon>NPAAA clade</taxon>
        <taxon>Hologalegina</taxon>
        <taxon>IRL clade</taxon>
        <taxon>Fabeae</taxon>
        <taxon>Vicia</taxon>
    </lineage>
</organism>
<keyword evidence="2" id="KW-1185">Reference proteome</keyword>
<dbReference type="AlphaFoldDB" id="A0AAV0YNH1"/>
<proteinExistence type="predicted"/>
<protein>
    <submittedName>
        <fullName evidence="1">Uncharacterized protein</fullName>
    </submittedName>
</protein>
<dbReference type="EMBL" id="OX451736">
    <property type="protein sequence ID" value="CAI8586233.1"/>
    <property type="molecule type" value="Genomic_DNA"/>
</dbReference>
<reference evidence="1 2" key="1">
    <citation type="submission" date="2023-01" db="EMBL/GenBank/DDBJ databases">
        <authorList>
            <person name="Kreplak J."/>
        </authorList>
    </citation>
    <scope>NUCLEOTIDE SEQUENCE [LARGE SCALE GENOMIC DNA]</scope>
</reference>